<keyword evidence="4" id="KW-1133">Transmembrane helix</keyword>
<protein>
    <recommendedName>
        <fullName evidence="5">HAMP domain-containing protein</fullName>
    </recommendedName>
</protein>
<feature type="region of interest" description="Disordered" evidence="3">
    <location>
        <begin position="272"/>
        <end position="301"/>
    </location>
</feature>
<dbReference type="GO" id="GO:0016020">
    <property type="term" value="C:membrane"/>
    <property type="evidence" value="ECO:0007669"/>
    <property type="project" value="InterPro"/>
</dbReference>
<dbReference type="Pfam" id="PF07228">
    <property type="entry name" value="SpoIIE"/>
    <property type="match status" value="1"/>
</dbReference>
<keyword evidence="4" id="KW-0472">Membrane</keyword>
<dbReference type="RefSeq" id="WP_188758463.1">
    <property type="nucleotide sequence ID" value="NZ_BMJB01000001.1"/>
</dbReference>
<dbReference type="SUPFAM" id="SSF81606">
    <property type="entry name" value="PP2C-like"/>
    <property type="match status" value="1"/>
</dbReference>
<dbReference type="PANTHER" id="PTHR43156:SF2">
    <property type="entry name" value="STAGE II SPORULATION PROTEIN E"/>
    <property type="match status" value="1"/>
</dbReference>
<organism evidence="6 7">
    <name type="scientific">Edaphobacter acidisoli</name>
    <dbReference type="NCBI Taxonomy" id="2040573"/>
    <lineage>
        <taxon>Bacteria</taxon>
        <taxon>Pseudomonadati</taxon>
        <taxon>Acidobacteriota</taxon>
        <taxon>Terriglobia</taxon>
        <taxon>Terriglobales</taxon>
        <taxon>Acidobacteriaceae</taxon>
        <taxon>Edaphobacter</taxon>
    </lineage>
</organism>
<dbReference type="CDD" id="cd06225">
    <property type="entry name" value="HAMP"/>
    <property type="match status" value="1"/>
</dbReference>
<dbReference type="Pfam" id="PF00672">
    <property type="entry name" value="HAMP"/>
    <property type="match status" value="1"/>
</dbReference>
<feature type="coiled-coil region" evidence="2">
    <location>
        <begin position="425"/>
        <end position="462"/>
    </location>
</feature>
<dbReference type="InterPro" id="IPR003660">
    <property type="entry name" value="HAMP_dom"/>
</dbReference>
<name>A0A916RMS4_9BACT</name>
<keyword evidence="1" id="KW-0378">Hydrolase</keyword>
<dbReference type="PANTHER" id="PTHR43156">
    <property type="entry name" value="STAGE II SPORULATION PROTEIN E-RELATED"/>
    <property type="match status" value="1"/>
</dbReference>
<proteinExistence type="predicted"/>
<dbReference type="EMBL" id="BMJB01000001">
    <property type="protein sequence ID" value="GGA63064.1"/>
    <property type="molecule type" value="Genomic_DNA"/>
</dbReference>
<dbReference type="InterPro" id="IPR001932">
    <property type="entry name" value="PPM-type_phosphatase-like_dom"/>
</dbReference>
<keyword evidence="4" id="KW-0812">Transmembrane</keyword>
<evidence type="ECO:0000259" key="5">
    <source>
        <dbReference type="PROSITE" id="PS50885"/>
    </source>
</evidence>
<dbReference type="SMART" id="SM00304">
    <property type="entry name" value="HAMP"/>
    <property type="match status" value="1"/>
</dbReference>
<evidence type="ECO:0000256" key="3">
    <source>
        <dbReference type="SAM" id="MobiDB-lite"/>
    </source>
</evidence>
<feature type="domain" description="HAMP" evidence="5">
    <location>
        <begin position="392"/>
        <end position="444"/>
    </location>
</feature>
<reference evidence="6" key="2">
    <citation type="submission" date="2020-09" db="EMBL/GenBank/DDBJ databases">
        <authorList>
            <person name="Sun Q."/>
            <person name="Zhou Y."/>
        </authorList>
    </citation>
    <scope>NUCLEOTIDE SEQUENCE</scope>
    <source>
        <strain evidence="6">CGMCC 1.15447</strain>
    </source>
</reference>
<evidence type="ECO:0000256" key="1">
    <source>
        <dbReference type="ARBA" id="ARBA00022801"/>
    </source>
</evidence>
<evidence type="ECO:0000256" key="4">
    <source>
        <dbReference type="SAM" id="Phobius"/>
    </source>
</evidence>
<dbReference type="Gene3D" id="3.60.40.10">
    <property type="entry name" value="PPM-type phosphatase domain"/>
    <property type="match status" value="1"/>
</dbReference>
<dbReference type="GO" id="GO:0007165">
    <property type="term" value="P:signal transduction"/>
    <property type="evidence" value="ECO:0007669"/>
    <property type="project" value="InterPro"/>
</dbReference>
<feature type="transmembrane region" description="Helical" evidence="4">
    <location>
        <begin position="21"/>
        <end position="42"/>
    </location>
</feature>
<dbReference type="Proteomes" id="UP000648801">
    <property type="component" value="Unassembled WGS sequence"/>
</dbReference>
<evidence type="ECO:0000313" key="6">
    <source>
        <dbReference type="EMBL" id="GGA63064.1"/>
    </source>
</evidence>
<reference evidence="6" key="1">
    <citation type="journal article" date="2014" name="Int. J. Syst. Evol. Microbiol.">
        <title>Complete genome sequence of Corynebacterium casei LMG S-19264T (=DSM 44701T), isolated from a smear-ripened cheese.</title>
        <authorList>
            <consortium name="US DOE Joint Genome Institute (JGI-PGF)"/>
            <person name="Walter F."/>
            <person name="Albersmeier A."/>
            <person name="Kalinowski J."/>
            <person name="Ruckert C."/>
        </authorList>
    </citation>
    <scope>NUCLEOTIDE SEQUENCE</scope>
    <source>
        <strain evidence="6">CGMCC 1.15447</strain>
    </source>
</reference>
<dbReference type="SUPFAM" id="SSF158472">
    <property type="entry name" value="HAMP domain-like"/>
    <property type="match status" value="1"/>
</dbReference>
<feature type="transmembrane region" description="Helical" evidence="4">
    <location>
        <begin position="84"/>
        <end position="111"/>
    </location>
</feature>
<feature type="transmembrane region" description="Helical" evidence="4">
    <location>
        <begin position="367"/>
        <end position="388"/>
    </location>
</feature>
<dbReference type="PROSITE" id="PS50885">
    <property type="entry name" value="HAMP"/>
    <property type="match status" value="1"/>
</dbReference>
<dbReference type="AlphaFoldDB" id="A0A916RMS4"/>
<dbReference type="InterPro" id="IPR052016">
    <property type="entry name" value="Bact_Sigma-Reg"/>
</dbReference>
<comment type="caution">
    <text evidence="6">The sequence shown here is derived from an EMBL/GenBank/DDBJ whole genome shotgun (WGS) entry which is preliminary data.</text>
</comment>
<dbReference type="SMART" id="SM00331">
    <property type="entry name" value="PP2C_SIG"/>
    <property type="match status" value="1"/>
</dbReference>
<sequence>MQGGTGARVADWVRTHIPSGLAGAAFWLALQFCVLVGLSRLPGEFGKFFGVVEFFVGVALVVVGVALAVQLVRKHMLWSLRNKLVVTYLLIGVAPVVLFATLVLISAYIAAGQFAIHLADSRLQSEVEQMSAENGHRADFLALVMNGNLPGPAAGPSTTSESVRGTDGERFKLHSTTTTYVDGARVATGTNGDSNTPFGLPLWAANLHGGEFHGMVIDGGKLYLVALNQQRLHDKRMFTVVDSMSVNSTLMDMVAAGLGRAVLFPLRIENSDETTQSGGFKRESRARTLEKAEEGHGAGGPIEGGGEVRGVNLADIRVRFLSTVAMTEWDTGAPYGVAIEVDSRPSLLYRQLFGGSLGGIVTSVIRLFLIVLCVVFALIELLALWMAIRLSKTITASVSDLYQATQQIDKGSLSHRIGVERTDQLAELSRSFNKMAESLERLIEEQKEKERLQNEISIAQEVQANLFPHHISNLKTLELHGVCRPARSVSGDYYDFLVFHEEAHNGHARRETGVGIAIGDISGKGISAALLMATLHSAVRAYRFASEELVYSESVVDGLMSSRDGRGGDCDELFHSPGRILSLLNRHLYRSTQPEKYATLFLAHYDVESSLMTYSNAGQLPPLVLGRDGAVRRLDQGGTVVGLMDGMRYEEGRVQMQPGDIMVAYSDGVTEPENDFGEFGEERMIEVIRRYRDQPLHVISTQVMHALDAWIGAAEQPDDITLVLARQM</sequence>
<dbReference type="InterPro" id="IPR036457">
    <property type="entry name" value="PPM-type-like_dom_sf"/>
</dbReference>
<accession>A0A916RMS4</accession>
<keyword evidence="7" id="KW-1185">Reference proteome</keyword>
<evidence type="ECO:0000313" key="7">
    <source>
        <dbReference type="Proteomes" id="UP000648801"/>
    </source>
</evidence>
<keyword evidence="2" id="KW-0175">Coiled coil</keyword>
<gene>
    <name evidence="6" type="ORF">GCM10011507_13350</name>
</gene>
<feature type="transmembrane region" description="Helical" evidence="4">
    <location>
        <begin position="48"/>
        <end position="72"/>
    </location>
</feature>
<evidence type="ECO:0000256" key="2">
    <source>
        <dbReference type="SAM" id="Coils"/>
    </source>
</evidence>
<dbReference type="GO" id="GO:0016791">
    <property type="term" value="F:phosphatase activity"/>
    <property type="evidence" value="ECO:0007669"/>
    <property type="project" value="TreeGrafter"/>
</dbReference>
<dbReference type="Gene3D" id="6.10.340.10">
    <property type="match status" value="1"/>
</dbReference>
<feature type="compositionally biased region" description="Basic and acidic residues" evidence="3">
    <location>
        <begin position="280"/>
        <end position="296"/>
    </location>
</feature>